<feature type="compositionally biased region" description="Low complexity" evidence="1">
    <location>
        <begin position="321"/>
        <end position="333"/>
    </location>
</feature>
<dbReference type="AlphaFoldDB" id="A0A816K2A3"/>
<dbReference type="PANTHER" id="PTHR33911:SF2">
    <property type="entry name" value="RRNA-PROCESSING PROTEIN EFG1"/>
    <property type="match status" value="1"/>
</dbReference>
<evidence type="ECO:0000313" key="2">
    <source>
        <dbReference type="EMBL" id="CAF1918742.1"/>
    </source>
</evidence>
<dbReference type="Pfam" id="PF10153">
    <property type="entry name" value="Efg1"/>
    <property type="match status" value="1"/>
</dbReference>
<proteinExistence type="predicted"/>
<feature type="region of interest" description="Disordered" evidence="1">
    <location>
        <begin position="206"/>
        <end position="353"/>
    </location>
</feature>
<feature type="compositionally biased region" description="Acidic residues" evidence="1">
    <location>
        <begin position="209"/>
        <end position="225"/>
    </location>
</feature>
<dbReference type="InterPro" id="IPR019310">
    <property type="entry name" value="Efg1"/>
</dbReference>
<protein>
    <submittedName>
        <fullName evidence="2">(rape) hypothetical protein</fullName>
    </submittedName>
</protein>
<name>A0A816K2A3_BRANA</name>
<organism evidence="2">
    <name type="scientific">Brassica napus</name>
    <name type="common">Rape</name>
    <dbReference type="NCBI Taxonomy" id="3708"/>
    <lineage>
        <taxon>Eukaryota</taxon>
        <taxon>Viridiplantae</taxon>
        <taxon>Streptophyta</taxon>
        <taxon>Embryophyta</taxon>
        <taxon>Tracheophyta</taxon>
        <taxon>Spermatophyta</taxon>
        <taxon>Magnoliopsida</taxon>
        <taxon>eudicotyledons</taxon>
        <taxon>Gunneridae</taxon>
        <taxon>Pentapetalae</taxon>
        <taxon>rosids</taxon>
        <taxon>malvids</taxon>
        <taxon>Brassicales</taxon>
        <taxon>Brassicaceae</taxon>
        <taxon>Brassiceae</taxon>
        <taxon>Brassica</taxon>
    </lineage>
</organism>
<sequence>MLLVSVSVCSCSTLSLSLKCSLKSLDHMAHGGYAKRRVSEPNNTAGSGSRRSKGLRVEKKPKIVSLKNQMRSVERFLRKDLPREVKETLKHKLEYLKKQQDDHTRLAVERKVFLRNRKIRFFERRKIERSIRRLEKLQRTSSAPVDIAEQLCKLKEDLEYVRFFPKNEKYVSLFTGAEDSEVIERRSKMRKQIKANIIVAAASGKELDETGSEDDGLLELSDDDFFDKGSSSDEADADDELTDKSTKEAASSRATSGMSSDERNQKQNSARALMPPPQARFGPNARKSSSMQRNEKPSSSRNTSNRRSESSYNPTAADATSYSSQSSNLSSNSDAHKPKRKRRPKKKKQQVEPSVCCFCRRDRVSQLHSPDSFLLQRSHWLDLMHTYI</sequence>
<feature type="compositionally biased region" description="Polar residues" evidence="1">
    <location>
        <begin position="40"/>
        <end position="49"/>
    </location>
</feature>
<accession>A0A816K2A3</accession>
<dbReference type="Proteomes" id="UP001295469">
    <property type="component" value="Chromosome C02"/>
</dbReference>
<gene>
    <name evidence="2" type="ORF">DARMORV10_C02P44080.1</name>
</gene>
<feature type="compositionally biased region" description="Low complexity" evidence="1">
    <location>
        <begin position="299"/>
        <end position="313"/>
    </location>
</feature>
<reference evidence="2" key="1">
    <citation type="submission" date="2021-01" db="EMBL/GenBank/DDBJ databases">
        <authorList>
            <consortium name="Genoscope - CEA"/>
            <person name="William W."/>
        </authorList>
    </citation>
    <scope>NUCLEOTIDE SEQUENCE</scope>
</reference>
<dbReference type="GO" id="GO:0006364">
    <property type="term" value="P:rRNA processing"/>
    <property type="evidence" value="ECO:0007669"/>
    <property type="project" value="InterPro"/>
</dbReference>
<feature type="compositionally biased region" description="Basic residues" evidence="1">
    <location>
        <begin position="337"/>
        <end position="348"/>
    </location>
</feature>
<feature type="region of interest" description="Disordered" evidence="1">
    <location>
        <begin position="34"/>
        <end position="55"/>
    </location>
</feature>
<dbReference type="InterPro" id="IPR050786">
    <property type="entry name" value="EFG1_rRNA-proc"/>
</dbReference>
<feature type="compositionally biased region" description="Polar residues" evidence="1">
    <location>
        <begin position="248"/>
        <end position="259"/>
    </location>
</feature>
<dbReference type="EMBL" id="HG994366">
    <property type="protein sequence ID" value="CAF1918742.1"/>
    <property type="molecule type" value="Genomic_DNA"/>
</dbReference>
<dbReference type="PANTHER" id="PTHR33911">
    <property type="entry name" value="RRNA-PROCESSING PROTEIN EFG1"/>
    <property type="match status" value="1"/>
</dbReference>
<evidence type="ECO:0000256" key="1">
    <source>
        <dbReference type="SAM" id="MobiDB-lite"/>
    </source>
</evidence>